<comment type="caution">
    <text evidence="1">The sequence shown here is derived from an EMBL/GenBank/DDBJ whole genome shotgun (WGS) entry which is preliminary data.</text>
</comment>
<evidence type="ECO:0000313" key="2">
    <source>
        <dbReference type="Proteomes" id="UP001151234"/>
    </source>
</evidence>
<dbReference type="InterPro" id="IPR009282">
    <property type="entry name" value="DUF937"/>
</dbReference>
<dbReference type="AlphaFoldDB" id="A0A9X3ZIX6"/>
<dbReference type="Pfam" id="PF06078">
    <property type="entry name" value="DUF937"/>
    <property type="match status" value="1"/>
</dbReference>
<keyword evidence="2" id="KW-1185">Reference proteome</keyword>
<name>A0A9X3ZIX6_9HYPH</name>
<reference evidence="1" key="1">
    <citation type="submission" date="2022-11" db="EMBL/GenBank/DDBJ databases">
        <title>Draft genome sequence of Hoeflea poritis E7-10 and Hoeflea prorocentri PM5-8, separated from scleractinian coral Porites lutea and marine dinoflagellate.</title>
        <authorList>
            <person name="Zhang G."/>
            <person name="Wei Q."/>
            <person name="Cai L."/>
        </authorList>
    </citation>
    <scope>NUCLEOTIDE SEQUENCE</scope>
    <source>
        <strain evidence="1">PM5-8</strain>
    </source>
</reference>
<evidence type="ECO:0000313" key="1">
    <source>
        <dbReference type="EMBL" id="MDA5400136.1"/>
    </source>
</evidence>
<dbReference type="EMBL" id="JAPJZI010000001">
    <property type="protein sequence ID" value="MDA5400136.1"/>
    <property type="molecule type" value="Genomic_DNA"/>
</dbReference>
<gene>
    <name evidence="1" type="ORF">OQ273_16270</name>
</gene>
<proteinExistence type="predicted"/>
<organism evidence="1 2">
    <name type="scientific">Hoeflea prorocentri</name>
    <dbReference type="NCBI Taxonomy" id="1922333"/>
    <lineage>
        <taxon>Bacteria</taxon>
        <taxon>Pseudomonadati</taxon>
        <taxon>Pseudomonadota</taxon>
        <taxon>Alphaproteobacteria</taxon>
        <taxon>Hyphomicrobiales</taxon>
        <taxon>Rhizobiaceae</taxon>
        <taxon>Hoeflea</taxon>
    </lineage>
</organism>
<accession>A0A9X3ZIX6</accession>
<dbReference type="Proteomes" id="UP001151234">
    <property type="component" value="Unassembled WGS sequence"/>
</dbReference>
<dbReference type="RefSeq" id="WP_267991542.1">
    <property type="nucleotide sequence ID" value="NZ_JAPJZI010000001.1"/>
</dbReference>
<protein>
    <submittedName>
        <fullName evidence="1">DUF937 domain-containing protein</fullName>
    </submittedName>
</protein>
<sequence length="266" mass="28652">MLPLYEMMMRAQNGEAMRAFAGQFGMSEEQVNRAMEALMPAFATGLKRSTASPQGIGEFMQALTMGHYADYFNDLAAAFTPQGIAEGNAMLGRIFGSKDVSRAIANQAAMATGIAQDVFKQMMPAVASILMGGLFNQASAAGSKPDTGNPVADMFGQMMAQTAQSQKQAAEFTGQLGKMMEETFGGSAARSNDKPQALNPFTDMMETMMKNGFPGMAQPAEPEKEENPYSKMISDMFDAGTKVQKEYQKNVDAVFDSYMKNLGGKS</sequence>